<evidence type="ECO:0000313" key="3">
    <source>
        <dbReference type="EMBL" id="MBE1609760.1"/>
    </source>
</evidence>
<sequence>MRAVLLPHLDTWMRYLDLAGDTHGDGVDGSHGQEPVRVYLAGLGGAASADFAEVATSVRLRGARSLLVDLVGTGWSDPADFGYTIEEHADAVAVVLDALNLRGCTVVGHSLGGGVAISLAHRRPDLVGTLVAAEPNLDPGVGYLSRHVANQSEEAFTTRGYDALRAVIDRDDRTAGMSVFHATTGRWSKRGMYLTSVSMLAERRPTLREQLVAAPMHRAVLVGEGTQNYDLSGLREASVGIHVVPAAGHGMTYDNPAGFAHAIATAIAGSGRAD</sequence>
<dbReference type="Pfam" id="PF00561">
    <property type="entry name" value="Abhydrolase_1"/>
    <property type="match status" value="1"/>
</dbReference>
<dbReference type="InterPro" id="IPR000073">
    <property type="entry name" value="AB_hydrolase_1"/>
</dbReference>
<organism evidence="3 4">
    <name type="scientific">Actinopolymorpha pittospori</name>
    <dbReference type="NCBI Taxonomy" id="648752"/>
    <lineage>
        <taxon>Bacteria</taxon>
        <taxon>Bacillati</taxon>
        <taxon>Actinomycetota</taxon>
        <taxon>Actinomycetes</taxon>
        <taxon>Propionibacteriales</taxon>
        <taxon>Actinopolymorphaceae</taxon>
        <taxon>Actinopolymorpha</taxon>
    </lineage>
</organism>
<evidence type="ECO:0000256" key="1">
    <source>
        <dbReference type="ARBA" id="ARBA00022801"/>
    </source>
</evidence>
<dbReference type="SUPFAM" id="SSF53474">
    <property type="entry name" value="alpha/beta-Hydrolases"/>
    <property type="match status" value="1"/>
</dbReference>
<dbReference type="RefSeq" id="WP_192753286.1">
    <property type="nucleotide sequence ID" value="NZ_BAABJL010000181.1"/>
</dbReference>
<evidence type="ECO:0000259" key="2">
    <source>
        <dbReference type="Pfam" id="PF00561"/>
    </source>
</evidence>
<evidence type="ECO:0000313" key="4">
    <source>
        <dbReference type="Proteomes" id="UP000638648"/>
    </source>
</evidence>
<feature type="domain" description="AB hydrolase-1" evidence="2">
    <location>
        <begin position="42"/>
        <end position="150"/>
    </location>
</feature>
<dbReference type="EMBL" id="JADBEM010000001">
    <property type="protein sequence ID" value="MBE1609760.1"/>
    <property type="molecule type" value="Genomic_DNA"/>
</dbReference>
<protein>
    <submittedName>
        <fullName evidence="3">Pimeloyl-ACP methyl ester carboxylesterase</fullName>
    </submittedName>
</protein>
<reference evidence="3" key="1">
    <citation type="submission" date="2020-10" db="EMBL/GenBank/DDBJ databases">
        <title>Sequencing the genomes of 1000 actinobacteria strains.</title>
        <authorList>
            <person name="Klenk H.-P."/>
        </authorList>
    </citation>
    <scope>NUCLEOTIDE SEQUENCE</scope>
    <source>
        <strain evidence="3">DSM 45354</strain>
    </source>
</reference>
<dbReference type="InterPro" id="IPR050266">
    <property type="entry name" value="AB_hydrolase_sf"/>
</dbReference>
<dbReference type="GO" id="GO:0016020">
    <property type="term" value="C:membrane"/>
    <property type="evidence" value="ECO:0007669"/>
    <property type="project" value="TreeGrafter"/>
</dbReference>
<proteinExistence type="predicted"/>
<dbReference type="AlphaFoldDB" id="A0A927N785"/>
<dbReference type="PRINTS" id="PR00111">
    <property type="entry name" value="ABHYDROLASE"/>
</dbReference>
<dbReference type="PANTHER" id="PTHR43798:SF31">
    <property type="entry name" value="AB HYDROLASE SUPERFAMILY PROTEIN YCLE"/>
    <property type="match status" value="1"/>
</dbReference>
<dbReference type="Gene3D" id="3.40.50.1820">
    <property type="entry name" value="alpha/beta hydrolase"/>
    <property type="match status" value="1"/>
</dbReference>
<name>A0A927N785_9ACTN</name>
<gene>
    <name evidence="3" type="ORF">HEB94_006608</name>
</gene>
<keyword evidence="4" id="KW-1185">Reference proteome</keyword>
<dbReference type="GO" id="GO:0016787">
    <property type="term" value="F:hydrolase activity"/>
    <property type="evidence" value="ECO:0007669"/>
    <property type="project" value="UniProtKB-KW"/>
</dbReference>
<dbReference type="Proteomes" id="UP000638648">
    <property type="component" value="Unassembled WGS sequence"/>
</dbReference>
<comment type="caution">
    <text evidence="3">The sequence shown here is derived from an EMBL/GenBank/DDBJ whole genome shotgun (WGS) entry which is preliminary data.</text>
</comment>
<keyword evidence="1" id="KW-0378">Hydrolase</keyword>
<accession>A0A927N785</accession>
<dbReference type="InterPro" id="IPR029058">
    <property type="entry name" value="AB_hydrolase_fold"/>
</dbReference>
<dbReference type="PANTHER" id="PTHR43798">
    <property type="entry name" value="MONOACYLGLYCEROL LIPASE"/>
    <property type="match status" value="1"/>
</dbReference>